<evidence type="ECO:0000313" key="1">
    <source>
        <dbReference type="EMBL" id="SDB19553.1"/>
    </source>
</evidence>
<dbReference type="InterPro" id="IPR023378">
    <property type="entry name" value="YheA/YmcA-like_dom_sf"/>
</dbReference>
<evidence type="ECO:0000313" key="2">
    <source>
        <dbReference type="Proteomes" id="UP000199228"/>
    </source>
</evidence>
<proteinExistence type="predicted"/>
<dbReference type="Proteomes" id="UP000199228">
    <property type="component" value="Unassembled WGS sequence"/>
</dbReference>
<dbReference type="SUPFAM" id="SSF158622">
    <property type="entry name" value="YheA/YmcA-like"/>
    <property type="match status" value="1"/>
</dbReference>
<gene>
    <name evidence="1" type="ORF">SAMN02910417_01466</name>
</gene>
<reference evidence="1 2" key="1">
    <citation type="submission" date="2016-10" db="EMBL/GenBank/DDBJ databases">
        <authorList>
            <person name="de Groot N.N."/>
        </authorList>
    </citation>
    <scope>NUCLEOTIDE SEQUENCE [LARGE SCALE GENOMIC DNA]</scope>
    <source>
        <strain evidence="1 2">DSM 3217</strain>
    </source>
</reference>
<protein>
    <submittedName>
        <fullName evidence="1">Control of competence regulator ComK, YlbF/YmcA</fullName>
    </submittedName>
</protein>
<dbReference type="RefSeq" id="WP_090173711.1">
    <property type="nucleotide sequence ID" value="NZ_FMXR01000010.1"/>
</dbReference>
<dbReference type="AlphaFoldDB" id="A0A1G6BG07"/>
<organism evidence="1 2">
    <name type="scientific">Eubacterium oxidoreducens</name>
    <dbReference type="NCBI Taxonomy" id="1732"/>
    <lineage>
        <taxon>Bacteria</taxon>
        <taxon>Bacillati</taxon>
        <taxon>Bacillota</taxon>
        <taxon>Clostridia</taxon>
        <taxon>Eubacteriales</taxon>
        <taxon>Eubacteriaceae</taxon>
        <taxon>Eubacterium</taxon>
    </lineage>
</organism>
<keyword evidence="2" id="KW-1185">Reference proteome</keyword>
<dbReference type="Pfam" id="PF06133">
    <property type="entry name" value="Com_YlbF"/>
    <property type="match status" value="1"/>
</dbReference>
<dbReference type="STRING" id="1732.SAMN02910417_01466"/>
<dbReference type="EMBL" id="FMXR01000010">
    <property type="protein sequence ID" value="SDB19553.1"/>
    <property type="molecule type" value="Genomic_DNA"/>
</dbReference>
<dbReference type="InterPro" id="IPR010368">
    <property type="entry name" value="Com_YlbF"/>
</dbReference>
<dbReference type="OrthoDB" id="1766338at2"/>
<dbReference type="Gene3D" id="1.20.1500.10">
    <property type="entry name" value="YheA/YmcA-like"/>
    <property type="match status" value="1"/>
</dbReference>
<name>A0A1G6BG07_EUBOX</name>
<accession>A0A1G6BG07</accession>
<sequence>MMQLDKQIDNLTESIKSSDIYIRYIKAKDEMKKSPDKCSIANEFRMEMFRMHNSDDSDLKQQQDLFYRKMEMLNDPVITEFLEAELVLCRLMQKINYEIVSCLDFDLQL</sequence>